<evidence type="ECO:0000256" key="3">
    <source>
        <dbReference type="ARBA" id="ARBA00022777"/>
    </source>
</evidence>
<dbReference type="InterPro" id="IPR008271">
    <property type="entry name" value="Ser/Thr_kinase_AS"/>
</dbReference>
<evidence type="ECO:0000313" key="9">
    <source>
        <dbReference type="Proteomes" id="UP001593833"/>
    </source>
</evidence>
<feature type="transmembrane region" description="Helical" evidence="6">
    <location>
        <begin position="99"/>
        <end position="124"/>
    </location>
</feature>
<evidence type="ECO:0000259" key="7">
    <source>
        <dbReference type="PROSITE" id="PS50011"/>
    </source>
</evidence>
<accession>A0ABV6YLC7</accession>
<keyword evidence="3 8" id="KW-0418">Kinase</keyword>
<dbReference type="EC" id="2.7.11.1" evidence="8"/>
<keyword evidence="2 5" id="KW-0547">Nucleotide-binding</keyword>
<dbReference type="InterPro" id="IPR000719">
    <property type="entry name" value="Prot_kinase_dom"/>
</dbReference>
<dbReference type="PROSITE" id="PS00107">
    <property type="entry name" value="PROTEIN_KINASE_ATP"/>
    <property type="match status" value="1"/>
</dbReference>
<feature type="transmembrane region" description="Helical" evidence="6">
    <location>
        <begin position="76"/>
        <end position="92"/>
    </location>
</feature>
<protein>
    <submittedName>
        <fullName evidence="8">Serine/threonine-protein kinase</fullName>
        <ecNumber evidence="8">2.7.11.1</ecNumber>
    </submittedName>
</protein>
<dbReference type="Gene3D" id="1.10.510.10">
    <property type="entry name" value="Transferase(Phosphotransferase) domain 1"/>
    <property type="match status" value="1"/>
</dbReference>
<gene>
    <name evidence="8" type="ORF">ACFL6M_06000</name>
</gene>
<evidence type="ECO:0000256" key="2">
    <source>
        <dbReference type="ARBA" id="ARBA00022741"/>
    </source>
</evidence>
<feature type="transmembrane region" description="Helical" evidence="6">
    <location>
        <begin position="154"/>
        <end position="172"/>
    </location>
</feature>
<dbReference type="PROSITE" id="PS00108">
    <property type="entry name" value="PROTEIN_KINASE_ST"/>
    <property type="match status" value="1"/>
</dbReference>
<dbReference type="PANTHER" id="PTHR43289:SF6">
    <property type="entry name" value="SERINE_THREONINE-PROTEIN KINASE NEKL-3"/>
    <property type="match status" value="1"/>
</dbReference>
<evidence type="ECO:0000256" key="5">
    <source>
        <dbReference type="PROSITE-ProRule" id="PRU10141"/>
    </source>
</evidence>
<name>A0ABV6YLC7_UNCEI</name>
<keyword evidence="9" id="KW-1185">Reference proteome</keyword>
<organism evidence="8 9">
    <name type="scientific">Eiseniibacteriota bacterium</name>
    <dbReference type="NCBI Taxonomy" id="2212470"/>
    <lineage>
        <taxon>Bacteria</taxon>
        <taxon>Candidatus Eiseniibacteriota</taxon>
    </lineage>
</organism>
<dbReference type="SMART" id="SM00220">
    <property type="entry name" value="S_TKc"/>
    <property type="match status" value="1"/>
</dbReference>
<feature type="domain" description="Protein kinase" evidence="7">
    <location>
        <begin position="222"/>
        <end position="501"/>
    </location>
</feature>
<evidence type="ECO:0000256" key="1">
    <source>
        <dbReference type="ARBA" id="ARBA00022679"/>
    </source>
</evidence>
<evidence type="ECO:0000313" key="8">
    <source>
        <dbReference type="EMBL" id="MFC1573134.1"/>
    </source>
</evidence>
<feature type="transmembrane region" description="Helical" evidence="6">
    <location>
        <begin position="184"/>
        <end position="207"/>
    </location>
</feature>
<dbReference type="Gene3D" id="3.30.200.20">
    <property type="entry name" value="Phosphorylase Kinase, domain 1"/>
    <property type="match status" value="1"/>
</dbReference>
<keyword evidence="1 8" id="KW-0808">Transferase</keyword>
<feature type="transmembrane region" description="Helical" evidence="6">
    <location>
        <begin position="33"/>
        <end position="56"/>
    </location>
</feature>
<dbReference type="SUPFAM" id="SSF56112">
    <property type="entry name" value="Protein kinase-like (PK-like)"/>
    <property type="match status" value="1"/>
</dbReference>
<sequence length="520" mass="57141">MSQVTHFIRKAGVTPSTGGSLPSDITDIVFKRIIILCLLSAGMTLLGSTICVGSILTKGVFLNVGGYKALEAGKDVLTILVSLGLAWIVHRRKFHPRTLIALGLGFGAYVALHHSVGECLSLVYDEFTPIAFFSFVQGWVVFFPAIVPIRSRTAYFMILLAAAMPPLSRGVTQSLGYVELPEDSLAILTIIMSFSAIMGLAVSHVVYKLGRSVKAAREMGSYTLEKNLGGGGMGEVWLASHRLLARPAAVKLIKPEVLAGMQPGDIEKMNQRFEREVQATAALCSPHTVDIYDYGLAQDGTFYYVMELLDGIDMETLIKRFGPIEPSRVTYYMIQACHSLNEAHKRQLIHRDIKPANLFVCSYGEDSDFVKVLDFGLVKQDKAESEADMKLTVDGAVAGTPAYMYPEAFSGKSPVDNRSDIYSLGCVAYWLLTGQLVFTAETRMAMLMAHATDKPAPPSKRSEMVIPEDLDNVILACLAKKPGDRPQSANELAGRLRRIVFGQPWDQERAQAWWKLHRPG</sequence>
<dbReference type="Pfam" id="PF00069">
    <property type="entry name" value="Pkinase"/>
    <property type="match status" value="1"/>
</dbReference>
<dbReference type="InterPro" id="IPR017441">
    <property type="entry name" value="Protein_kinase_ATP_BS"/>
</dbReference>
<dbReference type="Proteomes" id="UP001593833">
    <property type="component" value="Unassembled WGS sequence"/>
</dbReference>
<feature type="transmembrane region" description="Helical" evidence="6">
    <location>
        <begin position="130"/>
        <end position="147"/>
    </location>
</feature>
<evidence type="ECO:0000256" key="4">
    <source>
        <dbReference type="ARBA" id="ARBA00022840"/>
    </source>
</evidence>
<dbReference type="InterPro" id="IPR011009">
    <property type="entry name" value="Kinase-like_dom_sf"/>
</dbReference>
<feature type="binding site" evidence="5">
    <location>
        <position position="251"/>
    </location>
    <ligand>
        <name>ATP</name>
        <dbReference type="ChEBI" id="CHEBI:30616"/>
    </ligand>
</feature>
<dbReference type="EMBL" id="JBHPKH010000080">
    <property type="protein sequence ID" value="MFC1573134.1"/>
    <property type="molecule type" value="Genomic_DNA"/>
</dbReference>
<reference evidence="8 9" key="1">
    <citation type="submission" date="2024-09" db="EMBL/GenBank/DDBJ databases">
        <authorList>
            <person name="D'Angelo T."/>
        </authorList>
    </citation>
    <scope>NUCLEOTIDE SEQUENCE [LARGE SCALE GENOMIC DNA]</scope>
    <source>
        <strain evidence="8">SAG AM-320-E07</strain>
    </source>
</reference>
<dbReference type="PROSITE" id="PS50011">
    <property type="entry name" value="PROTEIN_KINASE_DOM"/>
    <property type="match status" value="1"/>
</dbReference>
<keyword evidence="4 5" id="KW-0067">ATP-binding</keyword>
<dbReference type="CDD" id="cd14014">
    <property type="entry name" value="STKc_PknB_like"/>
    <property type="match status" value="1"/>
</dbReference>
<dbReference type="PANTHER" id="PTHR43289">
    <property type="entry name" value="MITOGEN-ACTIVATED PROTEIN KINASE KINASE KINASE 20-RELATED"/>
    <property type="match status" value="1"/>
</dbReference>
<keyword evidence="6" id="KW-0472">Membrane</keyword>
<keyword evidence="6" id="KW-1133">Transmembrane helix</keyword>
<keyword evidence="6" id="KW-0812">Transmembrane</keyword>
<evidence type="ECO:0000256" key="6">
    <source>
        <dbReference type="SAM" id="Phobius"/>
    </source>
</evidence>
<dbReference type="GO" id="GO:0004674">
    <property type="term" value="F:protein serine/threonine kinase activity"/>
    <property type="evidence" value="ECO:0007669"/>
    <property type="project" value="UniProtKB-EC"/>
</dbReference>
<comment type="caution">
    <text evidence="8">The sequence shown here is derived from an EMBL/GenBank/DDBJ whole genome shotgun (WGS) entry which is preliminary data.</text>
</comment>
<proteinExistence type="predicted"/>